<dbReference type="InterPro" id="IPR036388">
    <property type="entry name" value="WH-like_DNA-bd_sf"/>
</dbReference>
<protein>
    <recommendedName>
        <fullName evidence="5">HTH lysR-type domain-containing protein</fullName>
    </recommendedName>
</protein>
<dbReference type="Gene3D" id="3.40.190.10">
    <property type="entry name" value="Periplasmic binding protein-like II"/>
    <property type="match status" value="2"/>
</dbReference>
<evidence type="ECO:0000313" key="6">
    <source>
        <dbReference type="EMBL" id="SGY91156.1"/>
    </source>
</evidence>
<dbReference type="PANTHER" id="PTHR30579">
    <property type="entry name" value="TRANSCRIPTIONAL REGULATOR"/>
    <property type="match status" value="1"/>
</dbReference>
<accession>A0A090IGW5</accession>
<dbReference type="PANTHER" id="PTHR30579:SF7">
    <property type="entry name" value="HTH-TYPE TRANSCRIPTIONAL REGULATOR LRHA-RELATED"/>
    <property type="match status" value="1"/>
</dbReference>
<comment type="similarity">
    <text evidence="1">Belongs to the LysR transcriptional regulatory family.</text>
</comment>
<dbReference type="Pfam" id="PF03466">
    <property type="entry name" value="LysR_substrate"/>
    <property type="match status" value="1"/>
</dbReference>
<dbReference type="InterPro" id="IPR000847">
    <property type="entry name" value="LysR_HTH_N"/>
</dbReference>
<sequence length="293" mass="32737">MNLDTSQLRAFVTVAELKSFSKSSERLCRVQSAISQQIQKLEKQVSAVLFIRNRNGVKLTAQGEQLLPYAVKMLSINDEAASALCEDQPKGWLRVGTSDTYATCFLKDILMSYSERYPGLQIEVHCGYSESIWSMYEKGQLDIVLTQCCPSHINSETLYIEPLLWMCSRTSDVYKKTPVPLALFSEGCADREIALNGLVQVGKDYTVGFHSSSHAGILAAVSSGYYVSAILASTSNQDFKVLTETDGFPPLGNLEISMAYNDHADNSPAQMFVCVVREYFRWSRSRQHHLKVV</sequence>
<keyword evidence="3" id="KW-0238">DNA-binding</keyword>
<feature type="domain" description="HTH lysR-type" evidence="5">
    <location>
        <begin position="1"/>
        <end position="60"/>
    </location>
</feature>
<keyword evidence="2" id="KW-0805">Transcription regulation</keyword>
<keyword evidence="4" id="KW-0804">Transcription</keyword>
<reference evidence="7 9" key="1">
    <citation type="submission" date="2016-11" db="EMBL/GenBank/DDBJ databases">
        <authorList>
            <person name="Jaros S."/>
            <person name="Januszkiewicz K."/>
            <person name="Wedrychowicz H."/>
        </authorList>
    </citation>
    <scope>NUCLEOTIDE SEQUENCE [LARGE SCALE GENOMIC DNA]</scope>
    <source>
        <strain evidence="7">NVI 5450</strain>
    </source>
</reference>
<evidence type="ECO:0000256" key="2">
    <source>
        <dbReference type="ARBA" id="ARBA00023015"/>
    </source>
</evidence>
<dbReference type="Pfam" id="PF00126">
    <property type="entry name" value="HTH_1"/>
    <property type="match status" value="1"/>
</dbReference>
<dbReference type="SUPFAM" id="SSF53850">
    <property type="entry name" value="Periplasmic binding protein-like II"/>
    <property type="match status" value="1"/>
</dbReference>
<dbReference type="GO" id="GO:0003700">
    <property type="term" value="F:DNA-binding transcription factor activity"/>
    <property type="evidence" value="ECO:0007669"/>
    <property type="project" value="InterPro"/>
</dbReference>
<dbReference type="GeneID" id="61295996"/>
<dbReference type="AlphaFoldDB" id="A0A090IGW5"/>
<dbReference type="GO" id="GO:0003677">
    <property type="term" value="F:DNA binding"/>
    <property type="evidence" value="ECO:0007669"/>
    <property type="project" value="UniProtKB-KW"/>
</dbReference>
<dbReference type="Proteomes" id="UP000182660">
    <property type="component" value="Unassembled WGS sequence"/>
</dbReference>
<evidence type="ECO:0000313" key="8">
    <source>
        <dbReference type="Proteomes" id="UP000182660"/>
    </source>
</evidence>
<evidence type="ECO:0000256" key="1">
    <source>
        <dbReference type="ARBA" id="ARBA00009437"/>
    </source>
</evidence>
<dbReference type="HOGENOM" id="CLU_039613_1_1_6"/>
<evidence type="ECO:0000256" key="4">
    <source>
        <dbReference type="ARBA" id="ARBA00023163"/>
    </source>
</evidence>
<dbReference type="SUPFAM" id="SSF46785">
    <property type="entry name" value="Winged helix' DNA-binding domain"/>
    <property type="match status" value="1"/>
</dbReference>
<dbReference type="InterPro" id="IPR005119">
    <property type="entry name" value="LysR_subst-bd"/>
</dbReference>
<dbReference type="InterPro" id="IPR036390">
    <property type="entry name" value="WH_DNA-bd_sf"/>
</dbReference>
<dbReference type="STRING" id="80854.MVIS_3979"/>
<dbReference type="PATRIC" id="fig|80854.5.peg.4213"/>
<name>A0A090IGW5_9GAMM</name>
<dbReference type="EMBL" id="FPLD01000061">
    <property type="protein sequence ID" value="SGZ00493.1"/>
    <property type="molecule type" value="Genomic_DNA"/>
</dbReference>
<reference evidence="6 8" key="2">
    <citation type="submission" date="2016-11" db="EMBL/GenBank/DDBJ databases">
        <authorList>
            <person name="Klemetsen T."/>
        </authorList>
    </citation>
    <scope>NUCLEOTIDE SEQUENCE [LARGE SCALE GENOMIC DNA]</scope>
    <source>
        <strain evidence="6">MT 2528</strain>
    </source>
</reference>
<evidence type="ECO:0000313" key="7">
    <source>
        <dbReference type="EMBL" id="SGZ00493.1"/>
    </source>
</evidence>
<evidence type="ECO:0000313" key="9">
    <source>
        <dbReference type="Proteomes" id="UP000183794"/>
    </source>
</evidence>
<keyword evidence="8" id="KW-1185">Reference proteome</keyword>
<dbReference type="Gene3D" id="1.10.10.10">
    <property type="entry name" value="Winged helix-like DNA-binding domain superfamily/Winged helix DNA-binding domain"/>
    <property type="match status" value="1"/>
</dbReference>
<dbReference type="PROSITE" id="PS50931">
    <property type="entry name" value="HTH_LYSR"/>
    <property type="match status" value="1"/>
</dbReference>
<proteinExistence type="inferred from homology"/>
<dbReference type="FunFam" id="1.10.10.10:FF:000001">
    <property type="entry name" value="LysR family transcriptional regulator"/>
    <property type="match status" value="1"/>
</dbReference>
<dbReference type="InterPro" id="IPR050176">
    <property type="entry name" value="LTTR"/>
</dbReference>
<evidence type="ECO:0000256" key="3">
    <source>
        <dbReference type="ARBA" id="ARBA00023125"/>
    </source>
</evidence>
<gene>
    <name evidence="6" type="ORF">MT2528_2097</name>
    <name evidence="7" type="ORF">NVI5450_2321</name>
</gene>
<dbReference type="KEGG" id="mvs:MVIS_3979"/>
<organism evidence="7 9">
    <name type="scientific">Moritella viscosa</name>
    <dbReference type="NCBI Taxonomy" id="80854"/>
    <lineage>
        <taxon>Bacteria</taxon>
        <taxon>Pseudomonadati</taxon>
        <taxon>Pseudomonadota</taxon>
        <taxon>Gammaproteobacteria</taxon>
        <taxon>Alteromonadales</taxon>
        <taxon>Moritellaceae</taxon>
        <taxon>Moritella</taxon>
    </lineage>
</organism>
<dbReference type="RefSeq" id="WP_045111933.1">
    <property type="nucleotide sequence ID" value="NZ_CAWQZC010000150.1"/>
</dbReference>
<dbReference type="OrthoDB" id="5723059at2"/>
<dbReference type="Proteomes" id="UP000183794">
    <property type="component" value="Unassembled WGS sequence"/>
</dbReference>
<dbReference type="EMBL" id="FPLJ01000051">
    <property type="protein sequence ID" value="SGY91156.1"/>
    <property type="molecule type" value="Genomic_DNA"/>
</dbReference>
<evidence type="ECO:0000259" key="5">
    <source>
        <dbReference type="PROSITE" id="PS50931"/>
    </source>
</evidence>